<dbReference type="RefSeq" id="WP_150970566.1">
    <property type="nucleotide sequence ID" value="NZ_VZDO01000011.1"/>
</dbReference>
<dbReference type="GO" id="GO:0020037">
    <property type="term" value="F:heme binding"/>
    <property type="evidence" value="ECO:0007669"/>
    <property type="project" value="TreeGrafter"/>
</dbReference>
<dbReference type="InterPro" id="IPR045150">
    <property type="entry name" value="CYB561D1/2"/>
</dbReference>
<dbReference type="GO" id="GO:0016020">
    <property type="term" value="C:membrane"/>
    <property type="evidence" value="ECO:0007669"/>
    <property type="project" value="UniProtKB-SubCell"/>
</dbReference>
<evidence type="ECO:0000256" key="11">
    <source>
        <dbReference type="SAM" id="Phobius"/>
    </source>
</evidence>
<dbReference type="EMBL" id="VZDO01000011">
    <property type="protein sequence ID" value="KAB0679007.1"/>
    <property type="molecule type" value="Genomic_DNA"/>
</dbReference>
<dbReference type="PROSITE" id="PS50939">
    <property type="entry name" value="CYTOCHROME_B561"/>
    <property type="match status" value="1"/>
</dbReference>
<dbReference type="InterPro" id="IPR006593">
    <property type="entry name" value="Cyt_b561/ferric_Rdtase_TM"/>
</dbReference>
<keyword evidence="8 11" id="KW-1133">Transmembrane helix</keyword>
<keyword evidence="3" id="KW-0813">Transport</keyword>
<keyword evidence="5 11" id="KW-0812">Transmembrane</keyword>
<keyword evidence="14" id="KW-1185">Reference proteome</keyword>
<comment type="cofactor">
    <cofactor evidence="1">
        <name>heme b</name>
        <dbReference type="ChEBI" id="CHEBI:60344"/>
    </cofactor>
</comment>
<feature type="transmembrane region" description="Helical" evidence="11">
    <location>
        <begin position="59"/>
        <end position="83"/>
    </location>
</feature>
<proteinExistence type="predicted"/>
<evidence type="ECO:0000256" key="6">
    <source>
        <dbReference type="ARBA" id="ARBA00022723"/>
    </source>
</evidence>
<evidence type="ECO:0000256" key="5">
    <source>
        <dbReference type="ARBA" id="ARBA00022692"/>
    </source>
</evidence>
<dbReference type="AlphaFoldDB" id="A0A7V7PN41"/>
<protein>
    <submittedName>
        <fullName evidence="13">Cytochrome B</fullName>
    </submittedName>
</protein>
<keyword evidence="10 11" id="KW-0472">Membrane</keyword>
<evidence type="ECO:0000256" key="9">
    <source>
        <dbReference type="ARBA" id="ARBA00023004"/>
    </source>
</evidence>
<dbReference type="Proteomes" id="UP000432089">
    <property type="component" value="Unassembled WGS sequence"/>
</dbReference>
<feature type="transmembrane region" description="Helical" evidence="11">
    <location>
        <begin position="197"/>
        <end position="214"/>
    </location>
</feature>
<evidence type="ECO:0000256" key="4">
    <source>
        <dbReference type="ARBA" id="ARBA00022617"/>
    </source>
</evidence>
<evidence type="ECO:0000313" key="14">
    <source>
        <dbReference type="Proteomes" id="UP000432089"/>
    </source>
</evidence>
<name>A0A7V7PN41_9HYPH</name>
<organism evidence="13 14">
    <name type="scientific">Plantimonas leprariae</name>
    <dbReference type="NCBI Taxonomy" id="2615207"/>
    <lineage>
        <taxon>Bacteria</taxon>
        <taxon>Pseudomonadati</taxon>
        <taxon>Pseudomonadota</taxon>
        <taxon>Alphaproteobacteria</taxon>
        <taxon>Hyphomicrobiales</taxon>
        <taxon>Aurantimonadaceae</taxon>
        <taxon>Plantimonas</taxon>
    </lineage>
</organism>
<keyword evidence="4" id="KW-0349">Heme</keyword>
<dbReference type="SMART" id="SM00665">
    <property type="entry name" value="B561"/>
    <property type="match status" value="1"/>
</dbReference>
<evidence type="ECO:0000256" key="2">
    <source>
        <dbReference type="ARBA" id="ARBA00004141"/>
    </source>
</evidence>
<dbReference type="Gene3D" id="1.20.120.1770">
    <property type="match status" value="1"/>
</dbReference>
<evidence type="ECO:0000313" key="13">
    <source>
        <dbReference type="EMBL" id="KAB0679007.1"/>
    </source>
</evidence>
<evidence type="ECO:0000256" key="3">
    <source>
        <dbReference type="ARBA" id="ARBA00022448"/>
    </source>
</evidence>
<dbReference type="PANTHER" id="PTHR15422:SF24">
    <property type="entry name" value="DOMON RELATED DOMAIN-CONTAINING PROTEIN"/>
    <property type="match status" value="1"/>
</dbReference>
<comment type="caution">
    <text evidence="13">The sequence shown here is derived from an EMBL/GenBank/DDBJ whole genome shotgun (WGS) entry which is preliminary data.</text>
</comment>
<dbReference type="GO" id="GO:0140575">
    <property type="term" value="F:transmembrane monodehydroascorbate reductase activity"/>
    <property type="evidence" value="ECO:0007669"/>
    <property type="project" value="InterPro"/>
</dbReference>
<evidence type="ECO:0000256" key="7">
    <source>
        <dbReference type="ARBA" id="ARBA00022982"/>
    </source>
</evidence>
<feature type="domain" description="Cytochrome b561" evidence="12">
    <location>
        <begin position="26"/>
        <end position="247"/>
    </location>
</feature>
<evidence type="ECO:0000256" key="1">
    <source>
        <dbReference type="ARBA" id="ARBA00001970"/>
    </source>
</evidence>
<keyword evidence="6" id="KW-0479">Metal-binding</keyword>
<evidence type="ECO:0000256" key="8">
    <source>
        <dbReference type="ARBA" id="ARBA00022989"/>
    </source>
</evidence>
<dbReference type="GO" id="GO:0046872">
    <property type="term" value="F:metal ion binding"/>
    <property type="evidence" value="ECO:0007669"/>
    <property type="project" value="UniProtKB-KW"/>
</dbReference>
<dbReference type="PANTHER" id="PTHR15422">
    <property type="entry name" value="OS05G0565100 PROTEIN"/>
    <property type="match status" value="1"/>
</dbReference>
<evidence type="ECO:0000259" key="12">
    <source>
        <dbReference type="PROSITE" id="PS50939"/>
    </source>
</evidence>
<keyword evidence="9" id="KW-0408">Iron</keyword>
<keyword evidence="7" id="KW-0249">Electron transport</keyword>
<gene>
    <name evidence="13" type="ORF">F6X38_13965</name>
</gene>
<reference evidence="13 14" key="1">
    <citation type="submission" date="2019-09" db="EMBL/GenBank/DDBJ databases">
        <title>YIM 132180 draft genome.</title>
        <authorList>
            <person name="Zhang K."/>
        </authorList>
    </citation>
    <scope>NUCLEOTIDE SEQUENCE [LARGE SCALE GENOMIC DNA]</scope>
    <source>
        <strain evidence="13 14">YIM 132180</strain>
    </source>
</reference>
<sequence length="259" mass="27723">MARTTDAQFSDLATVGGRAPNAPAPLERPVGSRSIWLVPAAAVAAALAVWFGLSGTVGAVLALHAACMLSAWGILLPAGGLIARFAKVTSRQDFPREIENLYWWVWHRRLQYAGSVVATLGFVAVVSQTGGRFDTVHGRVGLAVLLLGWSQVGSAWLRGTKGGPTGRKADPRDPATWRGDHYDMTARRRRFEAWHRPAGWAALGAGLLTIVLGVDLVGTPAWLFAVAAVAEGAVVLAFLDGTFRSKRTDTYASIWGPRR</sequence>
<evidence type="ECO:0000256" key="10">
    <source>
        <dbReference type="ARBA" id="ARBA00023136"/>
    </source>
</evidence>
<feature type="transmembrane region" description="Helical" evidence="11">
    <location>
        <begin position="35"/>
        <end position="53"/>
    </location>
</feature>
<comment type="subcellular location">
    <subcellularLocation>
        <location evidence="2">Membrane</location>
        <topology evidence="2">Multi-pass membrane protein</topology>
    </subcellularLocation>
</comment>
<dbReference type="CDD" id="cd08760">
    <property type="entry name" value="Cyt_b561_FRRS1_like"/>
    <property type="match status" value="1"/>
</dbReference>
<feature type="transmembrane region" description="Helical" evidence="11">
    <location>
        <begin position="220"/>
        <end position="239"/>
    </location>
</feature>
<accession>A0A7V7PN41</accession>